<evidence type="ECO:0000313" key="1">
    <source>
        <dbReference type="EMBL" id="KKN06586.1"/>
    </source>
</evidence>
<dbReference type="EMBL" id="LAZR01004673">
    <property type="protein sequence ID" value="KKN06586.1"/>
    <property type="molecule type" value="Genomic_DNA"/>
</dbReference>
<accession>A0A0F9PZW9</accession>
<proteinExistence type="predicted"/>
<protein>
    <submittedName>
        <fullName evidence="1">Uncharacterized protein</fullName>
    </submittedName>
</protein>
<organism evidence="1">
    <name type="scientific">marine sediment metagenome</name>
    <dbReference type="NCBI Taxonomy" id="412755"/>
    <lineage>
        <taxon>unclassified sequences</taxon>
        <taxon>metagenomes</taxon>
        <taxon>ecological metagenomes</taxon>
    </lineage>
</organism>
<dbReference type="AlphaFoldDB" id="A0A0F9PZW9"/>
<comment type="caution">
    <text evidence="1">The sequence shown here is derived from an EMBL/GenBank/DDBJ whole genome shotgun (WGS) entry which is preliminary data.</text>
</comment>
<reference evidence="1" key="1">
    <citation type="journal article" date="2015" name="Nature">
        <title>Complex archaea that bridge the gap between prokaryotes and eukaryotes.</title>
        <authorList>
            <person name="Spang A."/>
            <person name="Saw J.H."/>
            <person name="Jorgensen S.L."/>
            <person name="Zaremba-Niedzwiedzka K."/>
            <person name="Martijn J."/>
            <person name="Lind A.E."/>
            <person name="van Eijk R."/>
            <person name="Schleper C."/>
            <person name="Guy L."/>
            <person name="Ettema T.J."/>
        </authorList>
    </citation>
    <scope>NUCLEOTIDE SEQUENCE</scope>
</reference>
<name>A0A0F9PZW9_9ZZZZ</name>
<gene>
    <name evidence="1" type="ORF">LCGC14_1075800</name>
</gene>
<sequence>MGFFDKLVKEITRPAKSIFKETLRPVEQLLEEQKRVVTKVYKTEANRIVGDIKGEVSRSPELRAGLKIGLTAVGVPAPVASMAVESLRRPEKPKKGAIPSPILTGPGIVPDGPPIMKGQETVTKEPPGPKSDIESWAWTNKYLQAQRQVAQAKAIKPPTEPVEQLTIEKVALPAAGIGLAWWLLKGF</sequence>